<reference evidence="2 4" key="1">
    <citation type="submission" date="2022-04" db="EMBL/GenBank/DDBJ databases">
        <title>Chromosome-level reference genomes for two strains of Caenorhabditis briggsae: an improved platform for comparative genomics.</title>
        <authorList>
            <person name="Stevens L."/>
            <person name="Andersen E."/>
        </authorList>
    </citation>
    <scope>NUCLEOTIDE SEQUENCE [LARGE SCALE GENOMIC DNA]</scope>
    <source>
        <strain evidence="2">VX34</strain>
        <tissue evidence="2">Whole-organism</tissue>
    </source>
</reference>
<evidence type="ECO:0000313" key="4">
    <source>
        <dbReference type="Proteomes" id="UP000829354"/>
    </source>
</evidence>
<organism evidence="1 3">
    <name type="scientific">Caenorhabditis briggsae</name>
    <dbReference type="NCBI Taxonomy" id="6238"/>
    <lineage>
        <taxon>Eukaryota</taxon>
        <taxon>Metazoa</taxon>
        <taxon>Ecdysozoa</taxon>
        <taxon>Nematoda</taxon>
        <taxon>Chromadorea</taxon>
        <taxon>Rhabditida</taxon>
        <taxon>Rhabditina</taxon>
        <taxon>Rhabditomorpha</taxon>
        <taxon>Rhabditoidea</taxon>
        <taxon>Rhabditidae</taxon>
        <taxon>Peloderinae</taxon>
        <taxon>Caenorhabditis</taxon>
    </lineage>
</organism>
<reference evidence="1 3" key="2">
    <citation type="submission" date="2022-05" db="EMBL/GenBank/DDBJ databases">
        <title>Chromosome-level reference genomes for two strains of Caenorhabditis briggsae: an improved platform for comparative genomics.</title>
        <authorList>
            <person name="Stevens L."/>
            <person name="Andersen E.C."/>
        </authorList>
    </citation>
    <scope>NUCLEOTIDE SEQUENCE [LARGE SCALE GENOMIC DNA]</scope>
    <source>
        <strain evidence="1">QX1410_ONT</strain>
        <tissue evidence="1">Whole-organism</tissue>
    </source>
</reference>
<keyword evidence="4" id="KW-1185">Reference proteome</keyword>
<dbReference type="EMBL" id="CP092621">
    <property type="protein sequence ID" value="UMM20898.1"/>
    <property type="molecule type" value="Genomic_DNA"/>
</dbReference>
<dbReference type="Pfam" id="PF12078">
    <property type="entry name" value="DUF3557"/>
    <property type="match status" value="1"/>
</dbReference>
<protein>
    <submittedName>
        <fullName evidence="1">Uncharacterized protein</fullName>
    </submittedName>
</protein>
<gene>
    <name evidence="1" type="ORF">L3Y34_019897</name>
    <name evidence="2" type="ORF">L5515_015986</name>
</gene>
<dbReference type="KEGG" id="cbr:CBG_07009"/>
<dbReference type="PANTHER" id="PTHR31379:SF3">
    <property type="entry name" value="F-BOX C PROTEIN-RELATED"/>
    <property type="match status" value="1"/>
</dbReference>
<proteinExistence type="predicted"/>
<accession>A0AAE9IWQ4</accession>
<evidence type="ECO:0000313" key="3">
    <source>
        <dbReference type="Proteomes" id="UP000827892"/>
    </source>
</evidence>
<evidence type="ECO:0000313" key="1">
    <source>
        <dbReference type="EMBL" id="ULU09000.1"/>
    </source>
</evidence>
<dbReference type="Proteomes" id="UP000829354">
    <property type="component" value="Chromosome II"/>
</dbReference>
<dbReference type="InterPro" id="IPR021942">
    <property type="entry name" value="DUF3557"/>
</dbReference>
<dbReference type="EMBL" id="CP090892">
    <property type="protein sequence ID" value="ULU09000.1"/>
    <property type="molecule type" value="Genomic_DNA"/>
</dbReference>
<evidence type="ECO:0000313" key="2">
    <source>
        <dbReference type="EMBL" id="UMM20898.1"/>
    </source>
</evidence>
<name>A0AAE9IWQ4_CAEBR</name>
<dbReference type="PANTHER" id="PTHR31379">
    <property type="entry name" value="F-BOX C PROTEIN-RELATED-RELATED"/>
    <property type="match status" value="1"/>
</dbReference>
<dbReference type="AlphaFoldDB" id="A0AAE9IWQ4"/>
<dbReference type="OMA" id="TIPICEE"/>
<dbReference type="Proteomes" id="UP000827892">
    <property type="component" value="Chromosome II"/>
</dbReference>
<sequence>MELEPLSYDPVKHVLRHLNLITREKIHMKIPDLRKTNEFIPYNLKSVTLGNHYLDVEGREWNIMAAHEEVHERQVDPEDGNIGNIVTYIDILGKSSVRFNSGGYRFKHDVDGGPDDSFKKLVDGYLENGTVIDQFSIFSFPTCWEGRDPEKFRIRVNKLNARNSDWETFRKFLPYFDQSIPLRQVGFTFRNVFVQFFNEPMILNSQRIVLYFPYYDPDPIDDLFLTLPHKHISITYLNFPIEKIRELAAHWKETSKPIGQTFLLVIEHYSYVIEVHDHLKQHLGAIPSKVISLGTSYFAHSVTIPINEELEIVVYGGKATMKWPPFIWTFKMEIMSRGSTVPKPLPQ</sequence>